<evidence type="ECO:0008006" key="5">
    <source>
        <dbReference type="Google" id="ProtNLM"/>
    </source>
</evidence>
<dbReference type="PROSITE" id="PS51375">
    <property type="entry name" value="PPR"/>
    <property type="match status" value="2"/>
</dbReference>
<dbReference type="OrthoDB" id="185373at2759"/>
<evidence type="ECO:0000256" key="1">
    <source>
        <dbReference type="ARBA" id="ARBA00022737"/>
    </source>
</evidence>
<dbReference type="Pfam" id="PF12854">
    <property type="entry name" value="PPR_1"/>
    <property type="match status" value="1"/>
</dbReference>
<sequence>MPDLYNCRSDIQAMVIWVSAGTKITLPSFNSSLLDDSVCIIPCPDVTMKMEGPEISNIVPNIVSYNVLINTHCDAGRVDVALDVYAHILANTPFGPPSVTYRHLTKRLVEADRISDAMNLFREMLNKGHGTDSLVYNNLISGFLELGNLERANELFDELRERCLVYDGTINATYMEWFFKKGMRK</sequence>
<dbReference type="InterPro" id="IPR011990">
    <property type="entry name" value="TPR-like_helical_dom_sf"/>
</dbReference>
<dbReference type="SUPFAM" id="SSF48452">
    <property type="entry name" value="TPR-like"/>
    <property type="match status" value="1"/>
</dbReference>
<protein>
    <recommendedName>
        <fullName evidence="5">Pentatricopeptide repeat-containing protein</fullName>
    </recommendedName>
</protein>
<feature type="repeat" description="PPR" evidence="2">
    <location>
        <begin position="61"/>
        <end position="96"/>
    </location>
</feature>
<accession>A0A835GXA7</accession>
<comment type="caution">
    <text evidence="3">The sequence shown here is derived from an EMBL/GenBank/DDBJ whole genome shotgun (WGS) entry which is preliminary data.</text>
</comment>
<evidence type="ECO:0000313" key="4">
    <source>
        <dbReference type="Proteomes" id="UP000631114"/>
    </source>
</evidence>
<organism evidence="3 4">
    <name type="scientific">Coptis chinensis</name>
    <dbReference type="NCBI Taxonomy" id="261450"/>
    <lineage>
        <taxon>Eukaryota</taxon>
        <taxon>Viridiplantae</taxon>
        <taxon>Streptophyta</taxon>
        <taxon>Embryophyta</taxon>
        <taxon>Tracheophyta</taxon>
        <taxon>Spermatophyta</taxon>
        <taxon>Magnoliopsida</taxon>
        <taxon>Ranunculales</taxon>
        <taxon>Ranunculaceae</taxon>
        <taxon>Coptidoideae</taxon>
        <taxon>Coptis</taxon>
    </lineage>
</organism>
<reference evidence="3 4" key="1">
    <citation type="submission" date="2020-10" db="EMBL/GenBank/DDBJ databases">
        <title>The Coptis chinensis genome and diversification of protoberbering-type alkaloids.</title>
        <authorList>
            <person name="Wang B."/>
            <person name="Shu S."/>
            <person name="Song C."/>
            <person name="Liu Y."/>
        </authorList>
    </citation>
    <scope>NUCLEOTIDE SEQUENCE [LARGE SCALE GENOMIC DNA]</scope>
    <source>
        <strain evidence="3">HL-2020</strain>
        <tissue evidence="3">Leaf</tissue>
    </source>
</reference>
<dbReference type="EMBL" id="JADFTS010000009">
    <property type="protein sequence ID" value="KAF9588561.1"/>
    <property type="molecule type" value="Genomic_DNA"/>
</dbReference>
<feature type="repeat" description="PPR" evidence="2">
    <location>
        <begin position="132"/>
        <end position="162"/>
    </location>
</feature>
<dbReference type="Gene3D" id="1.25.40.10">
    <property type="entry name" value="Tetratricopeptide repeat domain"/>
    <property type="match status" value="1"/>
</dbReference>
<dbReference type="Proteomes" id="UP000631114">
    <property type="component" value="Unassembled WGS sequence"/>
</dbReference>
<evidence type="ECO:0000313" key="3">
    <source>
        <dbReference type="EMBL" id="KAF9588561.1"/>
    </source>
</evidence>
<dbReference type="InterPro" id="IPR002885">
    <property type="entry name" value="PPR_rpt"/>
</dbReference>
<dbReference type="PANTHER" id="PTHR47937:SF2">
    <property type="entry name" value="PENTATRICOPEPTIDE (PPR) REPEAT-CONTAINING PROTEIN, PF01535'-RELATED"/>
    <property type="match status" value="1"/>
</dbReference>
<name>A0A835GXA7_9MAGN</name>
<dbReference type="AlphaFoldDB" id="A0A835GXA7"/>
<dbReference type="InterPro" id="IPR052308">
    <property type="entry name" value="PPR_domain-containing"/>
</dbReference>
<keyword evidence="1" id="KW-0677">Repeat</keyword>
<gene>
    <name evidence="3" type="ORF">IFM89_013413</name>
</gene>
<dbReference type="PANTHER" id="PTHR47937">
    <property type="entry name" value="PLASTID TRANSCRIPTIONALLY ACTIVE CHROMOSOME 2-LIKE PROTEIN"/>
    <property type="match status" value="1"/>
</dbReference>
<dbReference type="Pfam" id="PF01535">
    <property type="entry name" value="PPR"/>
    <property type="match status" value="2"/>
</dbReference>
<keyword evidence="4" id="KW-1185">Reference proteome</keyword>
<evidence type="ECO:0000256" key="2">
    <source>
        <dbReference type="PROSITE-ProRule" id="PRU00708"/>
    </source>
</evidence>
<dbReference type="NCBIfam" id="TIGR00756">
    <property type="entry name" value="PPR"/>
    <property type="match status" value="3"/>
</dbReference>
<proteinExistence type="predicted"/>